<feature type="chain" id="PRO_5046667112" evidence="6">
    <location>
        <begin position="21"/>
        <end position="399"/>
    </location>
</feature>
<dbReference type="InterPro" id="IPR023753">
    <property type="entry name" value="FAD/NAD-binding_dom"/>
</dbReference>
<dbReference type="EMBL" id="JAVDPW010000004">
    <property type="protein sequence ID" value="MDR6290249.1"/>
    <property type="molecule type" value="Genomic_DNA"/>
</dbReference>
<comment type="caution">
    <text evidence="8">The sequence shown here is derived from an EMBL/GenBank/DDBJ whole genome shotgun (WGS) entry which is preliminary data.</text>
</comment>
<dbReference type="Gene3D" id="3.50.50.100">
    <property type="match status" value="1"/>
</dbReference>
<protein>
    <submittedName>
        <fullName evidence="8">NADH dehydrogenase</fullName>
    </submittedName>
</protein>
<reference evidence="8 9" key="1">
    <citation type="submission" date="2023-07" db="EMBL/GenBank/DDBJ databases">
        <title>Sorghum-associated microbial communities from plants grown in Nebraska, USA.</title>
        <authorList>
            <person name="Schachtman D."/>
        </authorList>
    </citation>
    <scope>NUCLEOTIDE SEQUENCE [LARGE SCALE GENOMIC DNA]</scope>
    <source>
        <strain evidence="8 9">584</strain>
    </source>
</reference>
<evidence type="ECO:0000256" key="6">
    <source>
        <dbReference type="SAM" id="SignalP"/>
    </source>
</evidence>
<dbReference type="InterPro" id="IPR051169">
    <property type="entry name" value="NADH-Q_oxidoreductase"/>
</dbReference>
<keyword evidence="6" id="KW-0732">Signal</keyword>
<comment type="cofactor">
    <cofactor evidence="1">
        <name>FAD</name>
        <dbReference type="ChEBI" id="CHEBI:57692"/>
    </cofactor>
</comment>
<dbReference type="PRINTS" id="PR00368">
    <property type="entry name" value="FADPNR"/>
</dbReference>
<name>A0ABU1JQF0_9PROT</name>
<organism evidence="8 9">
    <name type="scientific">Inquilinus ginsengisoli</name>
    <dbReference type="NCBI Taxonomy" id="363840"/>
    <lineage>
        <taxon>Bacteria</taxon>
        <taxon>Pseudomonadati</taxon>
        <taxon>Pseudomonadota</taxon>
        <taxon>Alphaproteobacteria</taxon>
        <taxon>Rhodospirillales</taxon>
        <taxon>Rhodospirillaceae</taxon>
        <taxon>Inquilinus</taxon>
    </lineage>
</organism>
<evidence type="ECO:0000256" key="4">
    <source>
        <dbReference type="ARBA" id="ARBA00022827"/>
    </source>
</evidence>
<keyword evidence="9" id="KW-1185">Reference proteome</keyword>
<keyword evidence="4" id="KW-0274">FAD</keyword>
<dbReference type="SUPFAM" id="SSF51905">
    <property type="entry name" value="FAD/NAD(P)-binding domain"/>
    <property type="match status" value="2"/>
</dbReference>
<feature type="domain" description="FAD/NAD(P)-binding" evidence="7">
    <location>
        <begin position="3"/>
        <end position="305"/>
    </location>
</feature>
<sequence length="399" mass="41885">MQRILILGAGFAGLWAAAGAARALDALGVGPDRVEVTLVNRDAWHGIRVRNYEADLDAIRVPLATVLDPIGVRLVDGEVTGIDLAQRSVRCMVSGTDTALPYDRLVFALGSGLARPAIPGLAEHGFDIDTFAGARRLADHLAGLDGQPASPGRDTVLVVGAGLTGIEAATEMVDRIGPSGRVILADHAPQVGSDMGDSARPVIETALAALGVETRMGVSVAAVDAGGATLSTGEVIPAATVIWCAGMRASPLTAQFPVERDRLGRLPVDPTLKIIGLGAEFAVGDSARAMVDDSRASVMSCQHSRPMGRFGGHNVVADLLGQPLLPMRIEWYTTILDLGSWGAVYTEGWDRQVAAQGAAAKQTKQIINRQRIYPPLTGDRRAILDAAAPVIQAPPQRFR</sequence>
<evidence type="ECO:0000256" key="5">
    <source>
        <dbReference type="ARBA" id="ARBA00023002"/>
    </source>
</evidence>
<dbReference type="RefSeq" id="WP_309794720.1">
    <property type="nucleotide sequence ID" value="NZ_JAVDPW010000004.1"/>
</dbReference>
<evidence type="ECO:0000313" key="9">
    <source>
        <dbReference type="Proteomes" id="UP001262410"/>
    </source>
</evidence>
<dbReference type="InterPro" id="IPR036188">
    <property type="entry name" value="FAD/NAD-bd_sf"/>
</dbReference>
<evidence type="ECO:0000259" key="7">
    <source>
        <dbReference type="Pfam" id="PF07992"/>
    </source>
</evidence>
<keyword evidence="5" id="KW-0560">Oxidoreductase</keyword>
<dbReference type="Pfam" id="PF07992">
    <property type="entry name" value="Pyr_redox_2"/>
    <property type="match status" value="1"/>
</dbReference>
<feature type="signal peptide" evidence="6">
    <location>
        <begin position="1"/>
        <end position="20"/>
    </location>
</feature>
<dbReference type="Proteomes" id="UP001262410">
    <property type="component" value="Unassembled WGS sequence"/>
</dbReference>
<keyword evidence="3" id="KW-0285">Flavoprotein</keyword>
<gene>
    <name evidence="8" type="ORF">E9232_002770</name>
</gene>
<proteinExistence type="inferred from homology"/>
<dbReference type="PANTHER" id="PTHR42913:SF3">
    <property type="entry name" value="64 KDA MITOCHONDRIAL NADH DEHYDROGENASE (EUROFUNG)"/>
    <property type="match status" value="1"/>
</dbReference>
<comment type="similarity">
    <text evidence="2">Belongs to the NADH dehydrogenase family.</text>
</comment>
<evidence type="ECO:0000256" key="2">
    <source>
        <dbReference type="ARBA" id="ARBA00005272"/>
    </source>
</evidence>
<evidence type="ECO:0000256" key="3">
    <source>
        <dbReference type="ARBA" id="ARBA00022630"/>
    </source>
</evidence>
<accession>A0ABU1JQF0</accession>
<evidence type="ECO:0000313" key="8">
    <source>
        <dbReference type="EMBL" id="MDR6290249.1"/>
    </source>
</evidence>
<dbReference type="PANTHER" id="PTHR42913">
    <property type="entry name" value="APOPTOSIS-INDUCING FACTOR 1"/>
    <property type="match status" value="1"/>
</dbReference>
<evidence type="ECO:0000256" key="1">
    <source>
        <dbReference type="ARBA" id="ARBA00001974"/>
    </source>
</evidence>